<keyword evidence="1 6" id="KW-1003">Cell membrane</keyword>
<evidence type="ECO:0000256" key="5">
    <source>
        <dbReference type="ARBA" id="ARBA00023136"/>
    </source>
</evidence>
<protein>
    <recommendedName>
        <fullName evidence="6">Modulator protein MzrA</fullName>
    </recommendedName>
</protein>
<evidence type="ECO:0000259" key="7">
    <source>
        <dbReference type="Pfam" id="PF13721"/>
    </source>
</evidence>
<comment type="similarity">
    <text evidence="6">Belongs to the MzrA family.</text>
</comment>
<evidence type="ECO:0000256" key="6">
    <source>
        <dbReference type="HAMAP-Rule" id="MF_00904"/>
    </source>
</evidence>
<dbReference type="NCBIfam" id="NF007915">
    <property type="entry name" value="PRK10629.1"/>
    <property type="match status" value="1"/>
</dbReference>
<dbReference type="Gene3D" id="3.30.70.260">
    <property type="match status" value="1"/>
</dbReference>
<evidence type="ECO:0000313" key="8">
    <source>
        <dbReference type="EMBL" id="QHA89917.1"/>
    </source>
</evidence>
<comment type="function">
    <text evidence="6">Modulates the activity of the EnvZ/OmpR two-component regulatory system, probably by directly modulating EnvZ enzymatic activity and increasing stability of phosphorylated OmpR.</text>
</comment>
<keyword evidence="3 6" id="KW-0812">Transmembrane</keyword>
<organism evidence="8 9">
    <name type="scientific">Serratia rhizosphaerae</name>
    <dbReference type="NCBI Taxonomy" id="2597702"/>
    <lineage>
        <taxon>Bacteria</taxon>
        <taxon>Pseudomonadati</taxon>
        <taxon>Pseudomonadota</taxon>
        <taxon>Gammaproteobacteria</taxon>
        <taxon>Enterobacterales</taxon>
        <taxon>Yersiniaceae</taxon>
        <taxon>Serratia</taxon>
    </lineage>
</organism>
<evidence type="ECO:0000256" key="2">
    <source>
        <dbReference type="ARBA" id="ARBA00022519"/>
    </source>
</evidence>
<gene>
    <name evidence="6 8" type="primary">mzrA</name>
    <name evidence="8" type="ORF">FO014_12765</name>
</gene>
<sequence length="125" mass="14012">MTTPRSRWQYALIIALALLALSVFFLPAMVRTETELRIRSTQQGLSLPDGFYVYQRLDARGIRIKSITPEGDGLVIRLDSPQQQLLARETLRAILPPGYTIALSELPAPSHWIRKLASNTPQDLG</sequence>
<dbReference type="Proteomes" id="UP000430368">
    <property type="component" value="Chromosome"/>
</dbReference>
<evidence type="ECO:0000256" key="1">
    <source>
        <dbReference type="ARBA" id="ARBA00022475"/>
    </source>
</evidence>
<accession>A0ABX6GUG7</accession>
<keyword evidence="5 6" id="KW-0472">Membrane</keyword>
<reference evidence="8 9" key="1">
    <citation type="submission" date="2019-07" db="EMBL/GenBank/DDBJ databases">
        <title>Serratia dokdonensis sp. nov., an elicitor of systemic resistance in Nicotiana Tabacum.</title>
        <authorList>
            <person name="Son J.-S."/>
            <person name="Hwang Y.-J."/>
            <person name="Lee S.-Y."/>
            <person name="Ghim S.-Y."/>
        </authorList>
    </citation>
    <scope>NUCLEOTIDE SEQUENCE [LARGE SCALE GENOMIC DNA]</scope>
    <source>
        <strain evidence="8 9">KUDC3025</strain>
    </source>
</reference>
<dbReference type="Pfam" id="PF13721">
    <property type="entry name" value="SecD-TM1"/>
    <property type="match status" value="1"/>
</dbReference>
<keyword evidence="2 6" id="KW-0997">Cell inner membrane</keyword>
<dbReference type="HAMAP" id="MF_00904">
    <property type="entry name" value="Modulator_MzrA"/>
    <property type="match status" value="1"/>
</dbReference>
<dbReference type="RefSeq" id="WP_160029770.1">
    <property type="nucleotide sequence ID" value="NZ_CP041764.1"/>
</dbReference>
<comment type="subcellular location">
    <subcellularLocation>
        <location evidence="6">Cell inner membrane</location>
        <topology evidence="6">Single-pass membrane protein</topology>
    </subcellularLocation>
</comment>
<feature type="domain" description="SecD export protein N-terminal TM" evidence="7">
    <location>
        <begin position="7"/>
        <end position="103"/>
    </location>
</feature>
<keyword evidence="9" id="KW-1185">Reference proteome</keyword>
<evidence type="ECO:0000256" key="3">
    <source>
        <dbReference type="ARBA" id="ARBA00022692"/>
    </source>
</evidence>
<comment type="subunit">
    <text evidence="6">Interacts with EnvZ.</text>
</comment>
<evidence type="ECO:0000313" key="9">
    <source>
        <dbReference type="Proteomes" id="UP000430368"/>
    </source>
</evidence>
<dbReference type="InterPro" id="IPR026574">
    <property type="entry name" value="Modulator_MzrA"/>
</dbReference>
<keyword evidence="4 6" id="KW-1133">Transmembrane helix</keyword>
<dbReference type="EMBL" id="CP041764">
    <property type="protein sequence ID" value="QHA89917.1"/>
    <property type="molecule type" value="Genomic_DNA"/>
</dbReference>
<dbReference type="InterPro" id="IPR027398">
    <property type="entry name" value="SecD-TM"/>
</dbReference>
<name>A0ABX6GUG7_9GAMM</name>
<proteinExistence type="inferred from homology"/>
<evidence type="ECO:0000256" key="4">
    <source>
        <dbReference type="ARBA" id="ARBA00022989"/>
    </source>
</evidence>